<dbReference type="SMART" id="SM00382">
    <property type="entry name" value="AAA"/>
    <property type="match status" value="1"/>
</dbReference>
<reference evidence="7" key="1">
    <citation type="submission" date="2021-01" db="EMBL/GenBank/DDBJ databases">
        <authorList>
            <person name="Corre E."/>
            <person name="Pelletier E."/>
            <person name="Niang G."/>
            <person name="Scheremetjew M."/>
            <person name="Finn R."/>
            <person name="Kale V."/>
            <person name="Holt S."/>
            <person name="Cochrane G."/>
            <person name="Meng A."/>
            <person name="Brown T."/>
            <person name="Cohen L."/>
        </authorList>
    </citation>
    <scope>NUCLEOTIDE SEQUENCE</scope>
    <source>
        <strain evidence="7">CCMP325</strain>
    </source>
</reference>
<dbReference type="CDD" id="cd19508">
    <property type="entry name" value="RecA-like_Pch2-like"/>
    <property type="match status" value="1"/>
</dbReference>
<dbReference type="InterPro" id="IPR001270">
    <property type="entry name" value="ClpA/B"/>
</dbReference>
<organism evidence="7">
    <name type="scientific">Hanusia phi</name>
    <dbReference type="NCBI Taxonomy" id="3032"/>
    <lineage>
        <taxon>Eukaryota</taxon>
        <taxon>Cryptophyceae</taxon>
        <taxon>Pyrenomonadales</taxon>
        <taxon>Geminigeraceae</taxon>
        <taxon>Hanusia</taxon>
    </lineage>
</organism>
<evidence type="ECO:0000256" key="5">
    <source>
        <dbReference type="ARBA" id="ARBA00023254"/>
    </source>
</evidence>
<dbReference type="InterPro" id="IPR003959">
    <property type="entry name" value="ATPase_AAA_core"/>
</dbReference>
<feature type="domain" description="AAA+ ATPase" evidence="6">
    <location>
        <begin position="131"/>
        <end position="283"/>
    </location>
</feature>
<dbReference type="PANTHER" id="PTHR45991">
    <property type="entry name" value="PACHYTENE CHECKPOINT PROTEIN 2"/>
    <property type="match status" value="1"/>
</dbReference>
<evidence type="ECO:0000256" key="1">
    <source>
        <dbReference type="ARBA" id="ARBA00004229"/>
    </source>
</evidence>
<dbReference type="PRINTS" id="PR00300">
    <property type="entry name" value="CLPPROTEASEA"/>
</dbReference>
<evidence type="ECO:0000313" key="7">
    <source>
        <dbReference type="EMBL" id="CAD8479884.1"/>
    </source>
</evidence>
<dbReference type="EMBL" id="HBEO01011956">
    <property type="protein sequence ID" value="CAD8479884.1"/>
    <property type="molecule type" value="Transcribed_RNA"/>
</dbReference>
<dbReference type="Pfam" id="PF23563">
    <property type="entry name" value="TRIP13_N"/>
    <property type="match status" value="1"/>
</dbReference>
<keyword evidence="4" id="KW-0067">ATP-binding</keyword>
<dbReference type="GO" id="GO:0009507">
    <property type="term" value="C:chloroplast"/>
    <property type="evidence" value="ECO:0007669"/>
    <property type="project" value="UniProtKB-SubCell"/>
</dbReference>
<gene>
    <name evidence="7" type="ORF">HPHI1048_LOCUS8189</name>
</gene>
<dbReference type="FunFam" id="3.40.50.300:FF:000680">
    <property type="entry name" value="pachytene checkpoint protein 2 homolog"/>
    <property type="match status" value="1"/>
</dbReference>
<dbReference type="PANTHER" id="PTHR45991:SF1">
    <property type="entry name" value="PACHYTENE CHECKPOINT PROTEIN 2 HOMOLOG"/>
    <property type="match status" value="1"/>
</dbReference>
<evidence type="ECO:0000256" key="4">
    <source>
        <dbReference type="ARBA" id="ARBA00022840"/>
    </source>
</evidence>
<dbReference type="Gene3D" id="3.40.50.300">
    <property type="entry name" value="P-loop containing nucleotide triphosphate hydrolases"/>
    <property type="match status" value="1"/>
</dbReference>
<evidence type="ECO:0000259" key="6">
    <source>
        <dbReference type="SMART" id="SM00382"/>
    </source>
</evidence>
<dbReference type="InterPro" id="IPR027417">
    <property type="entry name" value="P-loop_NTPase"/>
</dbReference>
<dbReference type="Pfam" id="PF23242">
    <property type="entry name" value="AAA_lid_TRIP13_C"/>
    <property type="match status" value="1"/>
</dbReference>
<evidence type="ECO:0000256" key="3">
    <source>
        <dbReference type="ARBA" id="ARBA00022741"/>
    </source>
</evidence>
<dbReference type="GO" id="GO:0005634">
    <property type="term" value="C:nucleus"/>
    <property type="evidence" value="ECO:0007669"/>
    <property type="project" value="TreeGrafter"/>
</dbReference>
<dbReference type="Pfam" id="PF00004">
    <property type="entry name" value="AAA"/>
    <property type="match status" value="1"/>
</dbReference>
<comment type="subcellular location">
    <subcellularLocation>
        <location evidence="1">Plastid</location>
        <location evidence="1">Chloroplast</location>
    </subcellularLocation>
</comment>
<keyword evidence="5" id="KW-0469">Meiosis</keyword>
<comment type="similarity">
    <text evidence="2">Belongs to the AAA ATPase family. PCH2 subfamily.</text>
</comment>
<dbReference type="InterPro" id="IPR058249">
    <property type="entry name" value="Pch2_C"/>
</dbReference>
<dbReference type="GO" id="GO:0005524">
    <property type="term" value="F:ATP binding"/>
    <property type="evidence" value="ECO:0007669"/>
    <property type="project" value="UniProtKB-KW"/>
</dbReference>
<dbReference type="SUPFAM" id="SSF52540">
    <property type="entry name" value="P-loop containing nucleoside triphosphate hydrolases"/>
    <property type="match status" value="1"/>
</dbReference>
<dbReference type="GO" id="GO:0005694">
    <property type="term" value="C:chromosome"/>
    <property type="evidence" value="ECO:0007669"/>
    <property type="project" value="TreeGrafter"/>
</dbReference>
<dbReference type="AlphaFoldDB" id="A0A7S0EB03"/>
<dbReference type="GO" id="GO:0016887">
    <property type="term" value="F:ATP hydrolysis activity"/>
    <property type="evidence" value="ECO:0007669"/>
    <property type="project" value="InterPro"/>
</dbReference>
<dbReference type="InterPro" id="IPR044539">
    <property type="entry name" value="Pch2-like"/>
</dbReference>
<dbReference type="GO" id="GO:0051598">
    <property type="term" value="P:meiotic recombination checkpoint signaling"/>
    <property type="evidence" value="ECO:0007669"/>
    <property type="project" value="TreeGrafter"/>
</dbReference>
<accession>A0A7S0EB03</accession>
<dbReference type="InterPro" id="IPR003593">
    <property type="entry name" value="AAA+_ATPase"/>
</dbReference>
<dbReference type="GO" id="GO:0007131">
    <property type="term" value="P:reciprocal meiotic recombination"/>
    <property type="evidence" value="ECO:0007669"/>
    <property type="project" value="TreeGrafter"/>
</dbReference>
<protein>
    <recommendedName>
        <fullName evidence="6">AAA+ ATPase domain-containing protein</fullName>
    </recommendedName>
</protein>
<name>A0A7S0EB03_9CRYP</name>
<sequence>MKKRVESFLTTRHASFSNGAISFSEDPILAANLSGLQICDVELDSRVTGGAVPVWQSELRVHVVQLDTEGAVDESDEEVTSCQIWMLPSKDFHGLWESLIYDFDVKRNLLDYAQTAMFFSDRRVDPNIITWNRVVLLHGPPGTGKTSLCKALAHKLSIRMSDRYRSGQLVEVNAHSLFSKWFSESGKLVNKLFDTIREFLDDEETFVCVLIDEVESLTAARQSALNGSEPSDAIRVVNALLTQIDKLKERQNCLVMTTTNITAAIDLAFVDRADIKQFIGHPSTPAIYQILRSCTVELMRVGIVAPQEELKDVSLLTSQPAAAAGSPDSSVRLYHCASEAQGFSGRFLRKLPFLAHSMFLRRKSASMPMFCDALLKAIHAEKSARSHEAINQK</sequence>
<evidence type="ECO:0000256" key="2">
    <source>
        <dbReference type="ARBA" id="ARBA00007271"/>
    </source>
</evidence>
<keyword evidence="3" id="KW-0547">Nucleotide-binding</keyword>
<proteinExistence type="inferred from homology"/>